<dbReference type="InterPro" id="IPR011701">
    <property type="entry name" value="MFS"/>
</dbReference>
<feature type="transmembrane region" description="Helical" evidence="4">
    <location>
        <begin position="53"/>
        <end position="70"/>
    </location>
</feature>
<dbReference type="Pfam" id="PF07690">
    <property type="entry name" value="MFS_1"/>
    <property type="match status" value="1"/>
</dbReference>
<evidence type="ECO:0000313" key="6">
    <source>
        <dbReference type="Proteomes" id="UP000294820"/>
    </source>
</evidence>
<feature type="transmembrane region" description="Helical" evidence="4">
    <location>
        <begin position="108"/>
        <end position="131"/>
    </location>
</feature>
<organism evidence="5 6">
    <name type="scientific">Dickeya aquatica</name>
    <dbReference type="NCBI Taxonomy" id="1401087"/>
    <lineage>
        <taxon>Bacteria</taxon>
        <taxon>Pseudomonadati</taxon>
        <taxon>Pseudomonadota</taxon>
        <taxon>Gammaproteobacteria</taxon>
        <taxon>Enterobacterales</taxon>
        <taxon>Pectobacteriaceae</taxon>
        <taxon>Dickeya</taxon>
    </lineage>
</organism>
<evidence type="ECO:0000256" key="3">
    <source>
        <dbReference type="ARBA" id="ARBA00023136"/>
    </source>
</evidence>
<feature type="transmembrane region" description="Helical" evidence="4">
    <location>
        <begin position="274"/>
        <end position="293"/>
    </location>
</feature>
<gene>
    <name evidence="5" type="ORF">DAQ1742_04108</name>
</gene>
<dbReference type="KEGG" id="daq:DAQ1742_04108"/>
<dbReference type="AlphaFoldDB" id="A0A375AFQ8"/>
<dbReference type="InterPro" id="IPR036259">
    <property type="entry name" value="MFS_trans_sf"/>
</dbReference>
<accession>A0A375AFQ8</accession>
<evidence type="ECO:0000256" key="1">
    <source>
        <dbReference type="ARBA" id="ARBA00022692"/>
    </source>
</evidence>
<evidence type="ECO:0000256" key="4">
    <source>
        <dbReference type="SAM" id="Phobius"/>
    </source>
</evidence>
<feature type="transmembrane region" description="Helical" evidence="4">
    <location>
        <begin position="172"/>
        <end position="191"/>
    </location>
</feature>
<feature type="transmembrane region" description="Helical" evidence="4">
    <location>
        <begin position="212"/>
        <end position="236"/>
    </location>
</feature>
<feature type="transmembrane region" description="Helical" evidence="4">
    <location>
        <begin position="248"/>
        <end position="267"/>
    </location>
</feature>
<keyword evidence="3 4" id="KW-0472">Membrane</keyword>
<feature type="transmembrane region" description="Helical" evidence="4">
    <location>
        <begin position="20"/>
        <end position="41"/>
    </location>
</feature>
<evidence type="ECO:0000256" key="2">
    <source>
        <dbReference type="ARBA" id="ARBA00022989"/>
    </source>
</evidence>
<evidence type="ECO:0000313" key="5">
    <source>
        <dbReference type="EMBL" id="SLM64875.1"/>
    </source>
</evidence>
<feature type="transmembrane region" description="Helical" evidence="4">
    <location>
        <begin position="82"/>
        <end position="102"/>
    </location>
</feature>
<dbReference type="EMBL" id="LT615367">
    <property type="protein sequence ID" value="SLM64875.1"/>
    <property type="molecule type" value="Genomic_DNA"/>
</dbReference>
<dbReference type="Proteomes" id="UP000294820">
    <property type="component" value="Chromosome 1"/>
</dbReference>
<proteinExistence type="predicted"/>
<feature type="transmembrane region" description="Helical" evidence="4">
    <location>
        <begin position="305"/>
        <end position="324"/>
    </location>
</feature>
<dbReference type="SUPFAM" id="SSF103473">
    <property type="entry name" value="MFS general substrate transporter"/>
    <property type="match status" value="1"/>
</dbReference>
<sequence>MPALAGSEIPRGGMMRRQFAVLFIVQTFFIQLVSGINYVTIPVLMSQQGNSNLWVGLAMSCEIIGVLLFHQRLNRLIQRVGLVWAALLLVVLRAALCASMAWQQYYPGWLATILGYGVCTGMQLILLQTWLNQLPLRRRGLVMGLFSAALSLGVALGPVMLQMLALSMPHRFFLTALLSLSALLLVWVAGISPPTDEVALVRFRFVCRHARAILVSALVGGISFYGLPNFLMLYGISDGLGEARASLLMTMFMLGSVTLGMVVSLLSDWVNRQWIVVCCIFCSVVCAVFLALAVYSDYGATLCLLYVWGGCMGGIYSIGLSLLGDRFHPRQQMSANMSYTMMDSLGGIAGLIGIGFMMDRMGSEGMTLVLVVVGCAFLCYLVWELVEHQTPFQ</sequence>
<keyword evidence="1 4" id="KW-0812">Transmembrane</keyword>
<keyword evidence="6" id="KW-1185">Reference proteome</keyword>
<reference evidence="5 6" key="1">
    <citation type="submission" date="2016-09" db="EMBL/GenBank/DDBJ databases">
        <authorList>
            <person name="Reverchon S."/>
            <person name="Nasser W."/>
            <person name="Leonard S."/>
            <person name="Brochier C."/>
            <person name="Duprey A."/>
        </authorList>
    </citation>
    <scope>NUCLEOTIDE SEQUENCE [LARGE SCALE GENOMIC DNA]</scope>
    <source>
        <strain evidence="5 6">174/2</strain>
    </source>
</reference>
<name>A0A375AFQ8_9GAMM</name>
<dbReference type="PANTHER" id="PTHR23521">
    <property type="entry name" value="TRANSPORTER MFS SUPERFAMILY"/>
    <property type="match status" value="1"/>
</dbReference>
<feature type="transmembrane region" description="Helical" evidence="4">
    <location>
        <begin position="143"/>
        <end position="166"/>
    </location>
</feature>
<dbReference type="PANTHER" id="PTHR23521:SF2">
    <property type="entry name" value="TRANSPORTER MFS SUPERFAMILY"/>
    <property type="match status" value="1"/>
</dbReference>
<dbReference type="GO" id="GO:0005886">
    <property type="term" value="C:plasma membrane"/>
    <property type="evidence" value="ECO:0007669"/>
    <property type="project" value="TreeGrafter"/>
</dbReference>
<protein>
    <submittedName>
        <fullName evidence="5">MFS permease</fullName>
    </submittedName>
</protein>
<feature type="transmembrane region" description="Helical" evidence="4">
    <location>
        <begin position="368"/>
        <end position="386"/>
    </location>
</feature>
<keyword evidence="2 4" id="KW-1133">Transmembrane helix</keyword>
<dbReference type="GO" id="GO:0022857">
    <property type="term" value="F:transmembrane transporter activity"/>
    <property type="evidence" value="ECO:0007669"/>
    <property type="project" value="InterPro"/>
</dbReference>
<dbReference type="Gene3D" id="1.20.1250.20">
    <property type="entry name" value="MFS general substrate transporter like domains"/>
    <property type="match status" value="2"/>
</dbReference>
<feature type="transmembrane region" description="Helical" evidence="4">
    <location>
        <begin position="336"/>
        <end position="356"/>
    </location>
</feature>